<feature type="domain" description="Helix-turn-helix" evidence="1">
    <location>
        <begin position="45"/>
        <end position="90"/>
    </location>
</feature>
<name>A0ABS5K5I3_9BACT</name>
<reference evidence="2 3" key="1">
    <citation type="journal article" date="2014" name="Int. J. Syst. Evol. Microbiol.">
        <title>Carboxylicivirga gen. nov. in the family Marinilabiliaceae with two novel species, Carboxylicivirga mesophila sp. nov. and Carboxylicivirga taeanensis sp. nov., and reclassification of Cytophaga fermentans as Saccharicrinis fermentans gen. nov., comb. nov.</title>
        <authorList>
            <person name="Yang S.H."/>
            <person name="Seo H.S."/>
            <person name="Woo J.H."/>
            <person name="Oh H.M."/>
            <person name="Jang H."/>
            <person name="Lee J.H."/>
            <person name="Kim S.J."/>
            <person name="Kwon K.K."/>
        </authorList>
    </citation>
    <scope>NUCLEOTIDE SEQUENCE [LARGE SCALE GENOMIC DNA]</scope>
    <source>
        <strain evidence="2 3">JCM 18290</strain>
    </source>
</reference>
<dbReference type="InterPro" id="IPR010093">
    <property type="entry name" value="SinI_DNA-bd"/>
</dbReference>
<organism evidence="2 3">
    <name type="scientific">Carboxylicivirga mesophila</name>
    <dbReference type="NCBI Taxonomy" id="1166478"/>
    <lineage>
        <taxon>Bacteria</taxon>
        <taxon>Pseudomonadati</taxon>
        <taxon>Bacteroidota</taxon>
        <taxon>Bacteroidia</taxon>
        <taxon>Marinilabiliales</taxon>
        <taxon>Marinilabiliaceae</taxon>
        <taxon>Carboxylicivirga</taxon>
    </lineage>
</organism>
<evidence type="ECO:0000313" key="3">
    <source>
        <dbReference type="Proteomes" id="UP000721861"/>
    </source>
</evidence>
<sequence length="95" mass="11465">MLYFELNESSREELKQIFREIIQEELLELNSQSTPPNIREEKDILTRKEAMELLNCSHSTLYRYQKEGEVPYFKIGKKVLFKKSELLEFIKIHQN</sequence>
<dbReference type="Pfam" id="PF12728">
    <property type="entry name" value="HTH_17"/>
    <property type="match status" value="1"/>
</dbReference>
<dbReference type="InterPro" id="IPR009061">
    <property type="entry name" value="DNA-bd_dom_put_sf"/>
</dbReference>
<accession>A0ABS5K5I3</accession>
<comment type="caution">
    <text evidence="2">The sequence shown here is derived from an EMBL/GenBank/DDBJ whole genome shotgun (WGS) entry which is preliminary data.</text>
</comment>
<proteinExistence type="predicted"/>
<dbReference type="SUPFAM" id="SSF46955">
    <property type="entry name" value="Putative DNA-binding domain"/>
    <property type="match status" value="1"/>
</dbReference>
<dbReference type="InterPro" id="IPR041657">
    <property type="entry name" value="HTH_17"/>
</dbReference>
<protein>
    <submittedName>
        <fullName evidence="2">Helix-turn-helix domain-containing protein</fullName>
    </submittedName>
</protein>
<dbReference type="Proteomes" id="UP000721861">
    <property type="component" value="Unassembled WGS sequence"/>
</dbReference>
<keyword evidence="3" id="KW-1185">Reference proteome</keyword>
<gene>
    <name evidence="2" type="ORF">KEM09_02575</name>
</gene>
<dbReference type="RefSeq" id="WP_212225047.1">
    <property type="nucleotide sequence ID" value="NZ_JAGUCN010000002.1"/>
</dbReference>
<evidence type="ECO:0000313" key="2">
    <source>
        <dbReference type="EMBL" id="MBS2210264.1"/>
    </source>
</evidence>
<dbReference type="EMBL" id="JAGUCN010000002">
    <property type="protein sequence ID" value="MBS2210264.1"/>
    <property type="molecule type" value="Genomic_DNA"/>
</dbReference>
<evidence type="ECO:0000259" key="1">
    <source>
        <dbReference type="Pfam" id="PF12728"/>
    </source>
</evidence>
<dbReference type="NCBIfam" id="TIGR01764">
    <property type="entry name" value="excise"/>
    <property type="match status" value="1"/>
</dbReference>